<sequence>MTNPKITHNTKKQRDARRELRLHGTPAEATLWKFLKGRQINNLRWRRQFSIETYILDFYCPEARLCIELDGASHFTPNGEYNDEHRTESLWQKHGIRTLRFENKLVFEQLENILETIRIALAERMQQTPPSAPLPPPL</sequence>
<dbReference type="AlphaFoldDB" id="A0A412WY83"/>
<dbReference type="InterPro" id="IPR047216">
    <property type="entry name" value="Endonuclease_DUF559_bact"/>
</dbReference>
<dbReference type="SUPFAM" id="SSF52980">
    <property type="entry name" value="Restriction endonuclease-like"/>
    <property type="match status" value="1"/>
</dbReference>
<dbReference type="CDD" id="cd01038">
    <property type="entry name" value="Endonuclease_DUF559"/>
    <property type="match status" value="1"/>
</dbReference>
<dbReference type="Proteomes" id="UP000283589">
    <property type="component" value="Unassembled WGS sequence"/>
</dbReference>
<dbReference type="PANTHER" id="PTHR38590">
    <property type="entry name" value="BLL0828 PROTEIN"/>
    <property type="match status" value="1"/>
</dbReference>
<comment type="caution">
    <text evidence="2">The sequence shown here is derived from an EMBL/GenBank/DDBJ whole genome shotgun (WGS) entry which is preliminary data.</text>
</comment>
<evidence type="ECO:0000259" key="1">
    <source>
        <dbReference type="Pfam" id="PF04480"/>
    </source>
</evidence>
<dbReference type="RefSeq" id="WP_118260942.1">
    <property type="nucleotide sequence ID" value="NZ_CALBWO010000046.1"/>
</dbReference>
<evidence type="ECO:0000313" key="2">
    <source>
        <dbReference type="EMBL" id="RGV32615.1"/>
    </source>
</evidence>
<feature type="domain" description="DUF559" evidence="1">
    <location>
        <begin position="12"/>
        <end position="121"/>
    </location>
</feature>
<organism evidence="2 3">
    <name type="scientific">Butyricimonas virosa</name>
    <dbReference type="NCBI Taxonomy" id="544645"/>
    <lineage>
        <taxon>Bacteria</taxon>
        <taxon>Pseudomonadati</taxon>
        <taxon>Bacteroidota</taxon>
        <taxon>Bacteroidia</taxon>
        <taxon>Bacteroidales</taxon>
        <taxon>Odoribacteraceae</taxon>
        <taxon>Butyricimonas</taxon>
    </lineage>
</organism>
<dbReference type="Gene3D" id="3.40.960.10">
    <property type="entry name" value="VSR Endonuclease"/>
    <property type="match status" value="1"/>
</dbReference>
<gene>
    <name evidence="2" type="ORF">DWW18_13580</name>
</gene>
<dbReference type="PANTHER" id="PTHR38590:SF1">
    <property type="entry name" value="BLL0828 PROTEIN"/>
    <property type="match status" value="1"/>
</dbReference>
<evidence type="ECO:0000313" key="3">
    <source>
        <dbReference type="Proteomes" id="UP000283589"/>
    </source>
</evidence>
<dbReference type="Pfam" id="PF04480">
    <property type="entry name" value="DUF559"/>
    <property type="match status" value="1"/>
</dbReference>
<dbReference type="InterPro" id="IPR007569">
    <property type="entry name" value="DUF559"/>
</dbReference>
<dbReference type="InterPro" id="IPR011335">
    <property type="entry name" value="Restrct_endonuc-II-like"/>
</dbReference>
<name>A0A412WY83_9BACT</name>
<proteinExistence type="predicted"/>
<accession>A0A412WY83</accession>
<reference evidence="2 3" key="1">
    <citation type="submission" date="2018-08" db="EMBL/GenBank/DDBJ databases">
        <title>A genome reference for cultivated species of the human gut microbiota.</title>
        <authorList>
            <person name="Zou Y."/>
            <person name="Xue W."/>
            <person name="Luo G."/>
        </authorList>
    </citation>
    <scope>NUCLEOTIDE SEQUENCE [LARGE SCALE GENOMIC DNA]</scope>
    <source>
        <strain evidence="2 3">AF14-49</strain>
    </source>
</reference>
<dbReference type="EMBL" id="QRZA01000019">
    <property type="protein sequence ID" value="RGV32615.1"/>
    <property type="molecule type" value="Genomic_DNA"/>
</dbReference>
<protein>
    <submittedName>
        <fullName evidence="2">DUF559 domain-containing protein</fullName>
    </submittedName>
</protein>